<name>A0A2U1P3L4_ARTAN</name>
<dbReference type="EMBL" id="PKPP01001732">
    <property type="protein sequence ID" value="PWA80364.1"/>
    <property type="molecule type" value="Genomic_DNA"/>
</dbReference>
<dbReference type="Proteomes" id="UP000245207">
    <property type="component" value="Unassembled WGS sequence"/>
</dbReference>
<sequence length="77" mass="8535">MAGCAAGGFLTRAFESMLKECSGKKYSSIQTAIHSYLDSSKATNQETASNNSSRKTSLSKDMRCFQYILSFKDTFKK</sequence>
<proteinExistence type="predicted"/>
<dbReference type="STRING" id="35608.A0A2U1P3L4"/>
<comment type="caution">
    <text evidence="1">The sequence shown here is derived from an EMBL/GenBank/DDBJ whole genome shotgun (WGS) entry which is preliminary data.</text>
</comment>
<evidence type="ECO:0000313" key="2">
    <source>
        <dbReference type="Proteomes" id="UP000245207"/>
    </source>
</evidence>
<protein>
    <submittedName>
        <fullName evidence="1">Sec7 domain-containing protein</fullName>
    </submittedName>
</protein>
<evidence type="ECO:0000313" key="1">
    <source>
        <dbReference type="EMBL" id="PWA80364.1"/>
    </source>
</evidence>
<dbReference type="AlphaFoldDB" id="A0A2U1P3L4"/>
<organism evidence="1 2">
    <name type="scientific">Artemisia annua</name>
    <name type="common">Sweet wormwood</name>
    <dbReference type="NCBI Taxonomy" id="35608"/>
    <lineage>
        <taxon>Eukaryota</taxon>
        <taxon>Viridiplantae</taxon>
        <taxon>Streptophyta</taxon>
        <taxon>Embryophyta</taxon>
        <taxon>Tracheophyta</taxon>
        <taxon>Spermatophyta</taxon>
        <taxon>Magnoliopsida</taxon>
        <taxon>eudicotyledons</taxon>
        <taxon>Gunneridae</taxon>
        <taxon>Pentapetalae</taxon>
        <taxon>asterids</taxon>
        <taxon>campanulids</taxon>
        <taxon>Asterales</taxon>
        <taxon>Asteraceae</taxon>
        <taxon>Asteroideae</taxon>
        <taxon>Anthemideae</taxon>
        <taxon>Artemisiinae</taxon>
        <taxon>Artemisia</taxon>
    </lineage>
</organism>
<keyword evidence="2" id="KW-1185">Reference proteome</keyword>
<accession>A0A2U1P3L4</accession>
<dbReference type="OrthoDB" id="430364at2759"/>
<gene>
    <name evidence="1" type="ORF">CTI12_AA198660</name>
</gene>
<reference evidence="1 2" key="1">
    <citation type="journal article" date="2018" name="Mol. Plant">
        <title>The genome of Artemisia annua provides insight into the evolution of Asteraceae family and artemisinin biosynthesis.</title>
        <authorList>
            <person name="Shen Q."/>
            <person name="Zhang L."/>
            <person name="Liao Z."/>
            <person name="Wang S."/>
            <person name="Yan T."/>
            <person name="Shi P."/>
            <person name="Liu M."/>
            <person name="Fu X."/>
            <person name="Pan Q."/>
            <person name="Wang Y."/>
            <person name="Lv Z."/>
            <person name="Lu X."/>
            <person name="Zhang F."/>
            <person name="Jiang W."/>
            <person name="Ma Y."/>
            <person name="Chen M."/>
            <person name="Hao X."/>
            <person name="Li L."/>
            <person name="Tang Y."/>
            <person name="Lv G."/>
            <person name="Zhou Y."/>
            <person name="Sun X."/>
            <person name="Brodelius P.E."/>
            <person name="Rose J.K.C."/>
            <person name="Tang K."/>
        </authorList>
    </citation>
    <scope>NUCLEOTIDE SEQUENCE [LARGE SCALE GENOMIC DNA]</scope>
    <source>
        <strain evidence="2">cv. Huhao1</strain>
        <tissue evidence="1">Leaf</tissue>
    </source>
</reference>